<accession>A0A0F7ZPY7</accession>
<feature type="region of interest" description="Disordered" evidence="7">
    <location>
        <begin position="549"/>
        <end position="603"/>
    </location>
</feature>
<keyword evidence="5 8" id="KW-1133">Transmembrane helix</keyword>
<feature type="region of interest" description="Disordered" evidence="7">
    <location>
        <begin position="929"/>
        <end position="950"/>
    </location>
</feature>
<comment type="subcellular location">
    <subcellularLocation>
        <location evidence="1">Cell membrane</location>
        <topology evidence="1">Multi-pass membrane protein</topology>
    </subcellularLocation>
</comment>
<dbReference type="OrthoDB" id="10250282at2759"/>
<feature type="compositionally biased region" description="Polar residues" evidence="7">
    <location>
        <begin position="84"/>
        <end position="96"/>
    </location>
</feature>
<dbReference type="InterPro" id="IPR036259">
    <property type="entry name" value="MFS_trans_sf"/>
</dbReference>
<feature type="region of interest" description="Disordered" evidence="7">
    <location>
        <begin position="151"/>
        <end position="172"/>
    </location>
</feature>
<feature type="transmembrane region" description="Helical" evidence="8">
    <location>
        <begin position="1160"/>
        <end position="1186"/>
    </location>
</feature>
<feature type="transmembrane region" description="Helical" evidence="8">
    <location>
        <begin position="1240"/>
        <end position="1259"/>
    </location>
</feature>
<keyword evidence="10" id="KW-1185">Reference proteome</keyword>
<feature type="region of interest" description="Disordered" evidence="7">
    <location>
        <begin position="1675"/>
        <end position="1694"/>
    </location>
</feature>
<feature type="region of interest" description="Disordered" evidence="7">
    <location>
        <begin position="1"/>
        <end position="40"/>
    </location>
</feature>
<evidence type="ECO:0000313" key="9">
    <source>
        <dbReference type="EMBL" id="KJZ76320.1"/>
    </source>
</evidence>
<proteinExistence type="predicted"/>
<feature type="compositionally biased region" description="Polar residues" evidence="7">
    <location>
        <begin position="549"/>
        <end position="568"/>
    </location>
</feature>
<evidence type="ECO:0000256" key="4">
    <source>
        <dbReference type="ARBA" id="ARBA00022692"/>
    </source>
</evidence>
<evidence type="ECO:0000256" key="3">
    <source>
        <dbReference type="ARBA" id="ARBA00022475"/>
    </source>
</evidence>
<feature type="transmembrane region" description="Helical" evidence="8">
    <location>
        <begin position="1405"/>
        <end position="1425"/>
    </location>
</feature>
<evidence type="ECO:0000256" key="2">
    <source>
        <dbReference type="ARBA" id="ARBA00022448"/>
    </source>
</evidence>
<dbReference type="Gene3D" id="1.20.1250.20">
    <property type="entry name" value="MFS general substrate transporter like domains"/>
    <property type="match status" value="1"/>
</dbReference>
<name>A0A0F7ZPY7_9HYPO</name>
<feature type="region of interest" description="Disordered" evidence="7">
    <location>
        <begin position="1701"/>
        <end position="1739"/>
    </location>
</feature>
<evidence type="ECO:0000256" key="5">
    <source>
        <dbReference type="ARBA" id="ARBA00022989"/>
    </source>
</evidence>
<feature type="region of interest" description="Disordered" evidence="7">
    <location>
        <begin position="881"/>
        <end position="907"/>
    </location>
</feature>
<sequence>MEAGDFDDTPAPSGRPSLSQMRADFDDVSPPETTPTAKLASVHHQLLKTSTSGPLIFERQAVNFPVLDRATAGSDTAVELHSPGSASENRASMTPTPTMFRSTVLHDTRDLMFKSASPVQLLDDRGSNNARHNHDELISNSYNLYPAEKVEHGSSPHPGLLSHRSSPSQAAAFEDQAHSLLAEVRSSPQTLVPSPKMHLGHNWSAASFPDGHSTIPKIRPAFQAQAAHQTMTSQGSRGLTYLSSRNKVMPFAARTLDAPVSNLDDATFASGSSTAVSLRNTPAPQAADDSIRRFESFASSNPARGRIGKAQVASGSRCAEQSSEYNAGRIASSTKNHDFAIANSKVRPFDHAMDSGIRDSPYPAAESKIRPMFSPIRDIRNGSLDEAEDREQPGTLQHEPLRVPVAKVRSFTQESSLLSGVEDMHHHISKAQAFNLNGQASAFFLGAVDCQRCEISTRSDLHPRPSEAHGIARLERKTAPPDPPFLLPNKHSISLCDEYPTYNAPRLHSMRTCHYPPEDTALGEKETSEHQNQYMIPLPSRNSTAVLHLSRTSPEGTSSAEGCNQSSREPGALTDEPPSNASSHGFIPTQVTGGGPPVADQRSGSVQDVSLIHVSRSPELLVHAPIPVSKVRAFLQEYVPEENQGHSSVSKVRAADVSLAAVASPSTEKIESKFKAGYPSQRVQEEDFARRRSLGSVLDYRRTTQWLRDILKYREAYAAKFTRLPRKNELDAEYSPDPRRHSDTILSSILSGRFLRRSFSRPPKTNPNFDGRVIKQAVGDMERLVDEALAIASDAVYGPDPILSRSGRHLSTANARSRQQVSAYTDSLDESRSPGTHWRTDSLEDVDLDDAARPTRPTCRHAATYSELPRRPRLNEIIQSYSGKGVEMRMRQPSRGSDPTQDQSQAQPLVSFQIPCRESSKQIFHKEGEMDAQPDEGAHSRSNANGKSKTVKEILVELKPGEDVHSAYEGTGMKRGAGHHHTHQNGSSAHHGRKRGEQGLTQSDLAGHPMHSEHGISLRKRSHVSLRGAPGFSLAKSRKRQPTARDWSPIRKRFVAAVACISTALIGVILGIYAGLVPSIQYYIIDQSHATVHGNTGCFLGLALPTFFLWPLPLLHGRKPYILSSLVLAMPLLFPQALAVNSQRLTSTQSWRYMLLASRTLMGVALGFASMNFHSILLDLFGASLMSVNPHQEVVDRYDARRHGGGMGVWLGIWTWCWIGSIGVGFLVGACIIDSYPPAWGFYVSIIILAVVLFLNVLCPEVRRSAFRRSIAEVRTGSDISRRIARGEVMMHRVKTGPKWWGQEVYHGIALSLEMLRQPGFVVLTIYAAWIYAQVVLIIVLLGSLTSRLYQLRSPKVGILVASMALGACLAIPFQKANVFSRSRQAQMNSNLATLNRRVAWSSHLVRRTIFTLLLPLAGICYAAVSSGPPMHISVPTLFSSVVGFLSCLAIAECNGLVMETFDCSDLSSGMVGRQKGGSGKNQQKRTNYSSFPRVTAGFAAMHGLAFILAAGATALGGLVTRTLGQQVSTGVVAGILLILTAMLLLVLVRFTKVQIVPNCKSDAMDKLVEARRRSSTRRASMPNDPKAIMEEERAWRPVMIGNPTGKQRRMNILELGSLTRWQEIRKKNKLIDENAHLNRAALDQGLEALDDQMSDLGRDARDFFHRSSPRNKGLRRLRRTDEGSGTADDSMEVESIELAHVEPTSQGQARRAERSCAMSLTSGEDEDDGPQKRGRRRH</sequence>
<dbReference type="PANTHER" id="PTHR23502">
    <property type="entry name" value="MAJOR FACILITATOR SUPERFAMILY"/>
    <property type="match status" value="1"/>
</dbReference>
<dbReference type="GO" id="GO:0005886">
    <property type="term" value="C:plasma membrane"/>
    <property type="evidence" value="ECO:0007669"/>
    <property type="project" value="UniProtKB-SubCell"/>
</dbReference>
<feature type="region of interest" description="Disordered" evidence="7">
    <location>
        <begin position="75"/>
        <end position="96"/>
    </location>
</feature>
<dbReference type="CDD" id="cd06174">
    <property type="entry name" value="MFS"/>
    <property type="match status" value="1"/>
</dbReference>
<dbReference type="PANTHER" id="PTHR23502:SF186">
    <property type="entry name" value="MAJOR FACILITATOR SUPERFAMILY (MFS) PROFILE DOMAIN-CONTAINING PROTEIN"/>
    <property type="match status" value="1"/>
</dbReference>
<organism evidence="9 10">
    <name type="scientific">Hirsutella minnesotensis 3608</name>
    <dbReference type="NCBI Taxonomy" id="1043627"/>
    <lineage>
        <taxon>Eukaryota</taxon>
        <taxon>Fungi</taxon>
        <taxon>Dikarya</taxon>
        <taxon>Ascomycota</taxon>
        <taxon>Pezizomycotina</taxon>
        <taxon>Sordariomycetes</taxon>
        <taxon>Hypocreomycetidae</taxon>
        <taxon>Hypocreales</taxon>
        <taxon>Ophiocordycipitaceae</taxon>
        <taxon>Hirsutella</taxon>
    </lineage>
</organism>
<feature type="transmembrane region" description="Helical" evidence="8">
    <location>
        <begin position="1054"/>
        <end position="1074"/>
    </location>
</feature>
<feature type="transmembrane region" description="Helical" evidence="8">
    <location>
        <begin position="1431"/>
        <end position="1452"/>
    </location>
</feature>
<keyword evidence="2" id="KW-0813">Transport</keyword>
<feature type="compositionally biased region" description="Polar residues" evidence="7">
    <location>
        <begin position="809"/>
        <end position="825"/>
    </location>
</feature>
<feature type="region of interest" description="Disordered" evidence="7">
    <location>
        <begin position="809"/>
        <end position="843"/>
    </location>
</feature>
<reference evidence="9 10" key="1">
    <citation type="journal article" date="2014" name="Genome Biol. Evol.">
        <title>Comparative genomics and transcriptomics analyses reveal divergent lifestyle features of nematode endoparasitic fungus Hirsutella minnesotensis.</title>
        <authorList>
            <person name="Lai Y."/>
            <person name="Liu K."/>
            <person name="Zhang X."/>
            <person name="Zhang X."/>
            <person name="Li K."/>
            <person name="Wang N."/>
            <person name="Shu C."/>
            <person name="Wu Y."/>
            <person name="Wang C."/>
            <person name="Bushley K.E."/>
            <person name="Xiang M."/>
            <person name="Liu X."/>
        </authorList>
    </citation>
    <scope>NUCLEOTIDE SEQUENCE [LARGE SCALE GENOMIC DNA]</scope>
    <source>
        <strain evidence="9 10">3608</strain>
    </source>
</reference>
<dbReference type="GO" id="GO:0022857">
    <property type="term" value="F:transmembrane transporter activity"/>
    <property type="evidence" value="ECO:0007669"/>
    <property type="project" value="TreeGrafter"/>
</dbReference>
<dbReference type="Proteomes" id="UP000054481">
    <property type="component" value="Unassembled WGS sequence"/>
</dbReference>
<evidence type="ECO:0000256" key="8">
    <source>
        <dbReference type="SAM" id="Phobius"/>
    </source>
</evidence>
<keyword evidence="3" id="KW-1003">Cell membrane</keyword>
<keyword evidence="4 8" id="KW-0812">Transmembrane</keyword>
<feature type="transmembrane region" description="Helical" evidence="8">
    <location>
        <begin position="1321"/>
        <end position="1345"/>
    </location>
</feature>
<dbReference type="EMBL" id="KQ030512">
    <property type="protein sequence ID" value="KJZ76320.1"/>
    <property type="molecule type" value="Genomic_DNA"/>
</dbReference>
<evidence type="ECO:0000256" key="6">
    <source>
        <dbReference type="ARBA" id="ARBA00023136"/>
    </source>
</evidence>
<feature type="transmembrane region" description="Helical" evidence="8">
    <location>
        <begin position="1495"/>
        <end position="1516"/>
    </location>
</feature>
<feature type="transmembrane region" description="Helical" evidence="8">
    <location>
        <begin position="1528"/>
        <end position="1549"/>
    </location>
</feature>
<feature type="transmembrane region" description="Helical" evidence="8">
    <location>
        <begin position="1094"/>
        <end position="1114"/>
    </location>
</feature>
<gene>
    <name evidence="9" type="ORF">HIM_04402</name>
</gene>
<dbReference type="SUPFAM" id="SSF103473">
    <property type="entry name" value="MFS general substrate transporter"/>
    <property type="match status" value="1"/>
</dbReference>
<feature type="region of interest" description="Disordered" evidence="7">
    <location>
        <begin position="966"/>
        <end position="1023"/>
    </location>
</feature>
<keyword evidence="6 8" id="KW-0472">Membrane</keyword>
<protein>
    <submittedName>
        <fullName evidence="9">Uncharacterized protein</fullName>
    </submittedName>
</protein>
<evidence type="ECO:0000256" key="7">
    <source>
        <dbReference type="SAM" id="MobiDB-lite"/>
    </source>
</evidence>
<feature type="transmembrane region" description="Helical" evidence="8">
    <location>
        <begin position="1357"/>
        <end position="1374"/>
    </location>
</feature>
<feature type="transmembrane region" description="Helical" evidence="8">
    <location>
        <begin position="1207"/>
        <end position="1228"/>
    </location>
</feature>
<evidence type="ECO:0000313" key="10">
    <source>
        <dbReference type="Proteomes" id="UP000054481"/>
    </source>
</evidence>
<feature type="compositionally biased region" description="Polar residues" evidence="7">
    <location>
        <begin position="894"/>
        <end position="907"/>
    </location>
</feature>
<evidence type="ECO:0000256" key="1">
    <source>
        <dbReference type="ARBA" id="ARBA00004651"/>
    </source>
</evidence>